<evidence type="ECO:0000313" key="2">
    <source>
        <dbReference type="WBParaSite" id="ALUE_0002024601-mRNA-1"/>
    </source>
</evidence>
<evidence type="ECO:0000313" key="1">
    <source>
        <dbReference type="Proteomes" id="UP000036681"/>
    </source>
</evidence>
<sequence length="50" mass="5811">MPPCLVLYASVLSIEQLKVVFQESVKNVFNEAIFIYFEGLNSRQREFSLI</sequence>
<dbReference type="WBParaSite" id="ALUE_0002024601-mRNA-1">
    <property type="protein sequence ID" value="ALUE_0002024601-mRNA-1"/>
    <property type="gene ID" value="ALUE_0002024601"/>
</dbReference>
<proteinExistence type="predicted"/>
<reference evidence="2" key="1">
    <citation type="submission" date="2017-02" db="UniProtKB">
        <authorList>
            <consortium name="WormBaseParasite"/>
        </authorList>
    </citation>
    <scope>IDENTIFICATION</scope>
</reference>
<organism evidence="1 2">
    <name type="scientific">Ascaris lumbricoides</name>
    <name type="common">Giant roundworm</name>
    <dbReference type="NCBI Taxonomy" id="6252"/>
    <lineage>
        <taxon>Eukaryota</taxon>
        <taxon>Metazoa</taxon>
        <taxon>Ecdysozoa</taxon>
        <taxon>Nematoda</taxon>
        <taxon>Chromadorea</taxon>
        <taxon>Rhabditida</taxon>
        <taxon>Spirurina</taxon>
        <taxon>Ascaridomorpha</taxon>
        <taxon>Ascaridoidea</taxon>
        <taxon>Ascarididae</taxon>
        <taxon>Ascaris</taxon>
    </lineage>
</organism>
<dbReference type="AlphaFoldDB" id="A0A0M3INB8"/>
<name>A0A0M3INB8_ASCLU</name>
<accession>A0A0M3INB8</accession>
<protein>
    <submittedName>
        <fullName evidence="2">Uncharacterized protein</fullName>
    </submittedName>
</protein>
<keyword evidence="1" id="KW-1185">Reference proteome</keyword>
<dbReference type="Proteomes" id="UP000036681">
    <property type="component" value="Unplaced"/>
</dbReference>